<dbReference type="InterPro" id="IPR013128">
    <property type="entry name" value="Peptidase_C1A"/>
</dbReference>
<dbReference type="AlphaFoldDB" id="A0AA36GMF7"/>
<keyword evidence="8" id="KW-1185">Reference proteome</keyword>
<dbReference type="InterPro" id="IPR000169">
    <property type="entry name" value="Pept_cys_AS"/>
</dbReference>
<dbReference type="InterPro" id="IPR000668">
    <property type="entry name" value="Peptidase_C1A_C"/>
</dbReference>
<dbReference type="InterPro" id="IPR025660">
    <property type="entry name" value="Pept_his_AS"/>
</dbReference>
<dbReference type="GO" id="GO:0006508">
    <property type="term" value="P:proteolysis"/>
    <property type="evidence" value="ECO:0007669"/>
    <property type="project" value="UniProtKB-KW"/>
</dbReference>
<dbReference type="Pfam" id="PF00112">
    <property type="entry name" value="Peptidase_C1"/>
    <property type="match status" value="1"/>
</dbReference>
<dbReference type="InterPro" id="IPR038765">
    <property type="entry name" value="Papain-like_cys_pep_sf"/>
</dbReference>
<proteinExistence type="inferred from homology"/>
<dbReference type="Proteomes" id="UP001176961">
    <property type="component" value="Unassembled WGS sequence"/>
</dbReference>
<sequence>MCNMIPTILMLLASFWAAASKTMTVEEFKALPIPEHVNHMSEEEYVEYINKIQPFYKAEVPKMSREQFKSRLMDVKKFRCARKVPRCRSIALIRDQANSGSCWAVSAASVMSDRVCIQTYMNETTKQTMLSDTDILACCGKLCGFGCNGGYMQKAWTYGVNNGTCSGGPYLAKDCCKPYAFHPCGQHKGQPYYAECEKQNENTPTCRARCQFQYKQAYAKDKIKVSLAYYVYGLSVPIRMQEELMERGPFQVGFTVYDDFRYYKSGVYFHKYGSEAGGHAVKVIGWGVENGLKYWLVSNSWNSDWGENGLFKILRGENECGIEEYGMAGKMSV</sequence>
<dbReference type="PANTHER" id="PTHR12411">
    <property type="entry name" value="CYSTEINE PROTEASE FAMILY C1-RELATED"/>
    <property type="match status" value="1"/>
</dbReference>
<evidence type="ECO:0000259" key="6">
    <source>
        <dbReference type="SMART" id="SM00645"/>
    </source>
</evidence>
<dbReference type="SMART" id="SM00645">
    <property type="entry name" value="Pept_C1"/>
    <property type="match status" value="1"/>
</dbReference>
<evidence type="ECO:0000313" key="8">
    <source>
        <dbReference type="Proteomes" id="UP001176961"/>
    </source>
</evidence>
<protein>
    <recommendedName>
        <fullName evidence="6">Peptidase C1A papain C-terminal domain-containing protein</fullName>
    </recommendedName>
</protein>
<organism evidence="7 8">
    <name type="scientific">Cylicocyclus nassatus</name>
    <name type="common">Nematode worm</name>
    <dbReference type="NCBI Taxonomy" id="53992"/>
    <lineage>
        <taxon>Eukaryota</taxon>
        <taxon>Metazoa</taxon>
        <taxon>Ecdysozoa</taxon>
        <taxon>Nematoda</taxon>
        <taxon>Chromadorea</taxon>
        <taxon>Rhabditida</taxon>
        <taxon>Rhabditina</taxon>
        <taxon>Rhabditomorpha</taxon>
        <taxon>Strongyloidea</taxon>
        <taxon>Strongylidae</taxon>
        <taxon>Cylicocyclus</taxon>
    </lineage>
</organism>
<evidence type="ECO:0000256" key="4">
    <source>
        <dbReference type="ARBA" id="ARBA00022807"/>
    </source>
</evidence>
<feature type="chain" id="PRO_5041330175" description="Peptidase C1A papain C-terminal domain-containing protein" evidence="5">
    <location>
        <begin position="21"/>
        <end position="333"/>
    </location>
</feature>
<name>A0AA36GMF7_CYLNA</name>
<evidence type="ECO:0000256" key="3">
    <source>
        <dbReference type="ARBA" id="ARBA00022801"/>
    </source>
</evidence>
<evidence type="ECO:0000256" key="5">
    <source>
        <dbReference type="SAM" id="SignalP"/>
    </source>
</evidence>
<comment type="caution">
    <text evidence="7">The sequence shown here is derived from an EMBL/GenBank/DDBJ whole genome shotgun (WGS) entry which is preliminary data.</text>
</comment>
<evidence type="ECO:0000256" key="2">
    <source>
        <dbReference type="ARBA" id="ARBA00022670"/>
    </source>
</evidence>
<comment type="similarity">
    <text evidence="1">Belongs to the peptidase C1 family.</text>
</comment>
<dbReference type="CDD" id="cd02620">
    <property type="entry name" value="Peptidase_C1A_CathepsinB"/>
    <property type="match status" value="1"/>
</dbReference>
<dbReference type="PRINTS" id="PR00705">
    <property type="entry name" value="PAPAIN"/>
</dbReference>
<dbReference type="EMBL" id="CATQJL010000112">
    <property type="protein sequence ID" value="CAJ0594782.1"/>
    <property type="molecule type" value="Genomic_DNA"/>
</dbReference>
<feature type="signal peptide" evidence="5">
    <location>
        <begin position="1"/>
        <end position="20"/>
    </location>
</feature>
<keyword evidence="2" id="KW-0645">Protease</keyword>
<dbReference type="PROSITE" id="PS00139">
    <property type="entry name" value="THIOL_PROTEASE_CYS"/>
    <property type="match status" value="1"/>
</dbReference>
<keyword evidence="4" id="KW-0788">Thiol protease</keyword>
<dbReference type="Gene3D" id="3.90.70.10">
    <property type="entry name" value="Cysteine proteinases"/>
    <property type="match status" value="1"/>
</dbReference>
<dbReference type="GO" id="GO:0008234">
    <property type="term" value="F:cysteine-type peptidase activity"/>
    <property type="evidence" value="ECO:0007669"/>
    <property type="project" value="UniProtKB-KW"/>
</dbReference>
<accession>A0AA36GMF7</accession>
<gene>
    <name evidence="7" type="ORF">CYNAS_LOCUS6765</name>
</gene>
<evidence type="ECO:0000256" key="1">
    <source>
        <dbReference type="ARBA" id="ARBA00008455"/>
    </source>
</evidence>
<evidence type="ECO:0000313" key="7">
    <source>
        <dbReference type="EMBL" id="CAJ0594782.1"/>
    </source>
</evidence>
<dbReference type="PROSITE" id="PS00639">
    <property type="entry name" value="THIOL_PROTEASE_HIS"/>
    <property type="match status" value="1"/>
</dbReference>
<keyword evidence="3" id="KW-0378">Hydrolase</keyword>
<feature type="domain" description="Peptidase C1A papain C-terminal" evidence="6">
    <location>
        <begin position="75"/>
        <end position="330"/>
    </location>
</feature>
<keyword evidence="5" id="KW-0732">Signal</keyword>
<reference evidence="7" key="1">
    <citation type="submission" date="2023-07" db="EMBL/GenBank/DDBJ databases">
        <authorList>
            <consortium name="CYATHOMIX"/>
        </authorList>
    </citation>
    <scope>NUCLEOTIDE SEQUENCE</scope>
    <source>
        <strain evidence="7">N/A</strain>
    </source>
</reference>
<dbReference type="SUPFAM" id="SSF54001">
    <property type="entry name" value="Cysteine proteinases"/>
    <property type="match status" value="1"/>
</dbReference>